<keyword evidence="3" id="KW-1185">Reference proteome</keyword>
<name>A0ABD3H1H2_9MARC</name>
<sequence>MPLKSIGELDLSAKDTHDPNTYCVLMDLEDVAYVVAGGPAILNRAVSPASSSSSSNSEMKLRAMARLVEAQKNAARHRMTKQAYEMIVSYLENPNHFAAIPGGGRETRIAGKTWTKMTAFGHMAVTLFDQGFPACIGIVMGKKYKRYVETYKKACNFSKSTGSGLNDEEVMAGLTLEQKMNSKCHYFFRMHALLGGRANIKPPAVGDAGLPVDMVLDVRVLCQDSQPAFSHPAADPLLSEDEEETVDREEEPIDLSEDDEVDNQTAPVAYGNEFYQIAMPDETGVDKFYQTARADEDDGPEMGNQTARSALDVEAHRERLRIFAITTFQRKSAHLTAEPIGSFTSTAVKFYALGLTPTNL</sequence>
<evidence type="ECO:0000313" key="2">
    <source>
        <dbReference type="EMBL" id="KAL3684616.1"/>
    </source>
</evidence>
<proteinExistence type="predicted"/>
<comment type="caution">
    <text evidence="2">The sequence shown here is derived from an EMBL/GenBank/DDBJ whole genome shotgun (WGS) entry which is preliminary data.</text>
</comment>
<feature type="region of interest" description="Disordered" evidence="1">
    <location>
        <begin position="231"/>
        <end position="254"/>
    </location>
</feature>
<evidence type="ECO:0000256" key="1">
    <source>
        <dbReference type="SAM" id="MobiDB-lite"/>
    </source>
</evidence>
<protein>
    <submittedName>
        <fullName evidence="2">Uncharacterized protein</fullName>
    </submittedName>
</protein>
<reference evidence="2 3" key="1">
    <citation type="submission" date="2024-09" db="EMBL/GenBank/DDBJ databases">
        <title>Chromosome-scale assembly of Riccia sorocarpa.</title>
        <authorList>
            <person name="Paukszto L."/>
        </authorList>
    </citation>
    <scope>NUCLEOTIDE SEQUENCE [LARGE SCALE GENOMIC DNA]</scope>
    <source>
        <strain evidence="2">LP-2024</strain>
        <tissue evidence="2">Aerial parts of the thallus</tissue>
    </source>
</reference>
<dbReference type="Proteomes" id="UP001633002">
    <property type="component" value="Unassembled WGS sequence"/>
</dbReference>
<dbReference type="EMBL" id="JBJQOH010000006">
    <property type="protein sequence ID" value="KAL3684616.1"/>
    <property type="molecule type" value="Genomic_DNA"/>
</dbReference>
<accession>A0ABD3H1H2</accession>
<feature type="compositionally biased region" description="Acidic residues" evidence="1">
    <location>
        <begin position="238"/>
        <end position="254"/>
    </location>
</feature>
<gene>
    <name evidence="2" type="ORF">R1sor_002638</name>
</gene>
<dbReference type="AlphaFoldDB" id="A0ABD3H1H2"/>
<evidence type="ECO:0000313" key="3">
    <source>
        <dbReference type="Proteomes" id="UP001633002"/>
    </source>
</evidence>
<organism evidence="2 3">
    <name type="scientific">Riccia sorocarpa</name>
    <dbReference type="NCBI Taxonomy" id="122646"/>
    <lineage>
        <taxon>Eukaryota</taxon>
        <taxon>Viridiplantae</taxon>
        <taxon>Streptophyta</taxon>
        <taxon>Embryophyta</taxon>
        <taxon>Marchantiophyta</taxon>
        <taxon>Marchantiopsida</taxon>
        <taxon>Marchantiidae</taxon>
        <taxon>Marchantiales</taxon>
        <taxon>Ricciaceae</taxon>
        <taxon>Riccia</taxon>
    </lineage>
</organism>